<feature type="transmembrane region" description="Helical" evidence="8">
    <location>
        <begin position="132"/>
        <end position="152"/>
    </location>
</feature>
<feature type="domain" description="Letm1 RBD" evidence="9">
    <location>
        <begin position="173"/>
        <end position="351"/>
    </location>
</feature>
<evidence type="ECO:0000256" key="5">
    <source>
        <dbReference type="ARBA" id="ARBA00023128"/>
    </source>
</evidence>
<accession>V4B7I5</accession>
<evidence type="ECO:0000256" key="7">
    <source>
        <dbReference type="PROSITE-ProRule" id="PRU01094"/>
    </source>
</evidence>
<keyword evidence="6 8" id="KW-0472">Membrane</keyword>
<comment type="subcellular location">
    <subcellularLocation>
        <location evidence="1">Mitochondrion inner membrane</location>
        <topology evidence="1">Single-pass membrane protein</topology>
    </subcellularLocation>
</comment>
<dbReference type="RefSeq" id="XP_009064766.1">
    <property type="nucleotide sequence ID" value="XM_009066518.1"/>
</dbReference>
<keyword evidence="5 7" id="KW-0496">Mitochondrion</keyword>
<evidence type="ECO:0000256" key="4">
    <source>
        <dbReference type="ARBA" id="ARBA00022989"/>
    </source>
</evidence>
<keyword evidence="2 8" id="KW-0812">Transmembrane</keyword>
<keyword evidence="4 8" id="KW-1133">Transmembrane helix</keyword>
<dbReference type="KEGG" id="lgi:LOTGIDRAFT_236224"/>
<keyword evidence="3" id="KW-0999">Mitochondrion inner membrane</keyword>
<dbReference type="InterPro" id="IPR044202">
    <property type="entry name" value="LETM1/MDM38-like"/>
</dbReference>
<dbReference type="GO" id="GO:0030003">
    <property type="term" value="P:intracellular monoatomic cation homeostasis"/>
    <property type="evidence" value="ECO:0007669"/>
    <property type="project" value="TreeGrafter"/>
</dbReference>
<dbReference type="OrthoDB" id="73691at2759"/>
<evidence type="ECO:0000256" key="6">
    <source>
        <dbReference type="ARBA" id="ARBA00023136"/>
    </source>
</evidence>
<evidence type="ECO:0000313" key="11">
    <source>
        <dbReference type="Proteomes" id="UP000030746"/>
    </source>
</evidence>
<dbReference type="GO" id="GO:0005743">
    <property type="term" value="C:mitochondrial inner membrane"/>
    <property type="evidence" value="ECO:0007669"/>
    <property type="project" value="UniProtKB-SubCell"/>
</dbReference>
<dbReference type="Pfam" id="PF07766">
    <property type="entry name" value="LETM1_RBD"/>
    <property type="match status" value="1"/>
</dbReference>
<evidence type="ECO:0000313" key="10">
    <source>
        <dbReference type="EMBL" id="ESO84564.1"/>
    </source>
</evidence>
<dbReference type="HOGENOM" id="CLU_049801_0_0_1"/>
<sequence length="351" mass="41275">MAAPSIRYFCCCTNSSKVYFFPKNTTVCRYYSNKIEKPKDVIQPPGKVTRYFVDKIKSLIQSSEKTASNKFPKAFNVYHTLKTGTSDFFSDTKVYFRVLFELWGGKKVGQFSHSELVIYSQLRKDIWRLTPLLIFTGLIPMGASILPIAYMFPRYLLSHHFWTRKQKEEFYNQDLKKQLAHCPDILKFFNSYSKHIEDKNLQERVRHMVQEIKMKQFQNGEKILEIQPLFNGKPYNLDKLSLAYTRHLAKCLDLSVRSSKLKHDSLIFLNIDRAMRREGLLTLKDEEIERACYARGVNPMGLNREEKLKYLRQWVDVSHKIDESSVSLLLHLPIFLAYTHPANRKLLKHKS</sequence>
<proteinExistence type="predicted"/>
<dbReference type="AlphaFoldDB" id="V4B7I5"/>
<dbReference type="STRING" id="225164.V4B7I5"/>
<evidence type="ECO:0000256" key="1">
    <source>
        <dbReference type="ARBA" id="ARBA00004434"/>
    </source>
</evidence>
<dbReference type="OMA" id="WLQFSSH"/>
<protein>
    <recommendedName>
        <fullName evidence="9">Letm1 RBD domain-containing protein</fullName>
    </recommendedName>
</protein>
<name>V4B7I5_LOTGI</name>
<evidence type="ECO:0000256" key="3">
    <source>
        <dbReference type="ARBA" id="ARBA00022792"/>
    </source>
</evidence>
<gene>
    <name evidence="10" type="ORF">LOTGIDRAFT_236224</name>
</gene>
<organism evidence="10 11">
    <name type="scientific">Lottia gigantea</name>
    <name type="common">Giant owl limpet</name>
    <dbReference type="NCBI Taxonomy" id="225164"/>
    <lineage>
        <taxon>Eukaryota</taxon>
        <taxon>Metazoa</taxon>
        <taxon>Spiralia</taxon>
        <taxon>Lophotrochozoa</taxon>
        <taxon>Mollusca</taxon>
        <taxon>Gastropoda</taxon>
        <taxon>Patellogastropoda</taxon>
        <taxon>Lottioidea</taxon>
        <taxon>Lottiidae</taxon>
        <taxon>Lottia</taxon>
    </lineage>
</organism>
<dbReference type="Proteomes" id="UP000030746">
    <property type="component" value="Unassembled WGS sequence"/>
</dbReference>
<evidence type="ECO:0000256" key="8">
    <source>
        <dbReference type="SAM" id="Phobius"/>
    </source>
</evidence>
<evidence type="ECO:0000256" key="2">
    <source>
        <dbReference type="ARBA" id="ARBA00022692"/>
    </source>
</evidence>
<dbReference type="InterPro" id="IPR033122">
    <property type="entry name" value="LETM1-like_RBD"/>
</dbReference>
<dbReference type="PANTHER" id="PTHR14009">
    <property type="entry name" value="LEUCINE ZIPPER-EF-HAND CONTAINING TRANSMEMBRANE PROTEIN"/>
    <property type="match status" value="1"/>
</dbReference>
<dbReference type="PANTHER" id="PTHR14009:SF13">
    <property type="entry name" value="LETM1 DOMAIN-CONTAINING PROTEIN 1"/>
    <property type="match status" value="1"/>
</dbReference>
<dbReference type="CTD" id="20250085"/>
<keyword evidence="11" id="KW-1185">Reference proteome</keyword>
<dbReference type="GeneID" id="20250085"/>
<dbReference type="GO" id="GO:0043022">
    <property type="term" value="F:ribosome binding"/>
    <property type="evidence" value="ECO:0007669"/>
    <property type="project" value="InterPro"/>
</dbReference>
<dbReference type="EMBL" id="KB203470">
    <property type="protein sequence ID" value="ESO84564.1"/>
    <property type="molecule type" value="Genomic_DNA"/>
</dbReference>
<dbReference type="PROSITE" id="PS51758">
    <property type="entry name" value="LETM1_RBD"/>
    <property type="match status" value="1"/>
</dbReference>
<reference evidence="10 11" key="1">
    <citation type="journal article" date="2013" name="Nature">
        <title>Insights into bilaterian evolution from three spiralian genomes.</title>
        <authorList>
            <person name="Simakov O."/>
            <person name="Marletaz F."/>
            <person name="Cho S.J."/>
            <person name="Edsinger-Gonzales E."/>
            <person name="Havlak P."/>
            <person name="Hellsten U."/>
            <person name="Kuo D.H."/>
            <person name="Larsson T."/>
            <person name="Lv J."/>
            <person name="Arendt D."/>
            <person name="Savage R."/>
            <person name="Osoegawa K."/>
            <person name="de Jong P."/>
            <person name="Grimwood J."/>
            <person name="Chapman J.A."/>
            <person name="Shapiro H."/>
            <person name="Aerts A."/>
            <person name="Otillar R.P."/>
            <person name="Terry A.Y."/>
            <person name="Boore J.L."/>
            <person name="Grigoriev I.V."/>
            <person name="Lindberg D.R."/>
            <person name="Seaver E.C."/>
            <person name="Weisblat D.A."/>
            <person name="Putnam N.H."/>
            <person name="Rokhsar D.S."/>
        </authorList>
    </citation>
    <scope>NUCLEOTIDE SEQUENCE [LARGE SCALE GENOMIC DNA]</scope>
</reference>
<evidence type="ECO:0000259" key="9">
    <source>
        <dbReference type="PROSITE" id="PS51758"/>
    </source>
</evidence>